<feature type="transmembrane region" description="Helical" evidence="5">
    <location>
        <begin position="72"/>
        <end position="92"/>
    </location>
</feature>
<dbReference type="Pfam" id="PF09685">
    <property type="entry name" value="MamF_MmsF"/>
    <property type="match status" value="1"/>
</dbReference>
<evidence type="ECO:0000256" key="5">
    <source>
        <dbReference type="SAM" id="Phobius"/>
    </source>
</evidence>
<dbReference type="InterPro" id="IPR019109">
    <property type="entry name" value="MamF_MmsF"/>
</dbReference>
<protein>
    <recommendedName>
        <fullName evidence="8">DUF4870 domain-containing protein</fullName>
    </recommendedName>
</protein>
<keyword evidence="2 5" id="KW-0812">Transmembrane</keyword>
<keyword evidence="3 5" id="KW-1133">Transmembrane helix</keyword>
<evidence type="ECO:0000313" key="7">
    <source>
        <dbReference type="Proteomes" id="UP000018234"/>
    </source>
</evidence>
<dbReference type="EMBL" id="AVFO01000052">
    <property type="protein sequence ID" value="ESU22482.1"/>
    <property type="molecule type" value="Genomic_DNA"/>
</dbReference>
<evidence type="ECO:0000256" key="3">
    <source>
        <dbReference type="ARBA" id="ARBA00022989"/>
    </source>
</evidence>
<feature type="transmembrane region" description="Helical" evidence="5">
    <location>
        <begin position="34"/>
        <end position="51"/>
    </location>
</feature>
<sequence length="163" mass="18308">MERNGKKSSKSNTMTTSTEKNTATVLHLSTLTQYFIPLGNYFFPILIWAFRKDKSDFVDYTGKQALNFQLSMLLYSLVLAAIAIPTLLYSIFSNVSIHQFEQGDFQLEQLTAGNITGIATIALSAVFLFAALKVAEFFLIIYAAVKTSNGERYRFPMSISFLK</sequence>
<evidence type="ECO:0000256" key="4">
    <source>
        <dbReference type="ARBA" id="ARBA00023136"/>
    </source>
</evidence>
<evidence type="ECO:0000256" key="2">
    <source>
        <dbReference type="ARBA" id="ARBA00022692"/>
    </source>
</evidence>
<evidence type="ECO:0008006" key="8">
    <source>
        <dbReference type="Google" id="ProtNLM"/>
    </source>
</evidence>
<evidence type="ECO:0000256" key="1">
    <source>
        <dbReference type="ARBA" id="ARBA00004141"/>
    </source>
</evidence>
<comment type="subcellular location">
    <subcellularLocation>
        <location evidence="1">Membrane</location>
        <topology evidence="1">Multi-pass membrane protein</topology>
    </subcellularLocation>
</comment>
<dbReference type="Proteomes" id="UP000018234">
    <property type="component" value="Unassembled WGS sequence"/>
</dbReference>
<comment type="caution">
    <text evidence="6">The sequence shown here is derived from an EMBL/GenBank/DDBJ whole genome shotgun (WGS) entry which is preliminary data.</text>
</comment>
<feature type="transmembrane region" description="Helical" evidence="5">
    <location>
        <begin position="112"/>
        <end position="145"/>
    </location>
</feature>
<evidence type="ECO:0000313" key="6">
    <source>
        <dbReference type="EMBL" id="ESU22482.1"/>
    </source>
</evidence>
<keyword evidence="4 5" id="KW-0472">Membrane</keyword>
<proteinExistence type="predicted"/>
<keyword evidence="7" id="KW-1185">Reference proteome</keyword>
<gene>
    <name evidence="6" type="ORF">FSS13T_25780</name>
</gene>
<organism evidence="6 7">
    <name type="scientific">Flavobacterium saliperosum S13</name>
    <dbReference type="NCBI Taxonomy" id="1341155"/>
    <lineage>
        <taxon>Bacteria</taxon>
        <taxon>Pseudomonadati</taxon>
        <taxon>Bacteroidota</taxon>
        <taxon>Flavobacteriia</taxon>
        <taxon>Flavobacteriales</taxon>
        <taxon>Flavobacteriaceae</taxon>
        <taxon>Flavobacterium</taxon>
    </lineage>
</organism>
<reference evidence="6 7" key="1">
    <citation type="submission" date="2013-08" db="EMBL/GenBank/DDBJ databases">
        <title>Flavobacterium saliperosum type strain genome sequencing.</title>
        <authorList>
            <person name="Lee K."/>
            <person name="Yi H."/>
            <person name="Park S."/>
            <person name="Chun J."/>
        </authorList>
    </citation>
    <scope>NUCLEOTIDE SEQUENCE [LARGE SCALE GENOMIC DNA]</scope>
    <source>
        <strain evidence="6 7">S13</strain>
    </source>
</reference>
<accession>A0ABN0QDJ2</accession>
<name>A0ABN0QDJ2_9FLAO</name>